<protein>
    <submittedName>
        <fullName evidence="3">Uncharacterized protein</fullName>
    </submittedName>
</protein>
<dbReference type="EMBL" id="JAQQWK010000009">
    <property type="protein sequence ID" value="KAK8035484.1"/>
    <property type="molecule type" value="Genomic_DNA"/>
</dbReference>
<feature type="transmembrane region" description="Helical" evidence="2">
    <location>
        <begin position="30"/>
        <end position="55"/>
    </location>
</feature>
<comment type="caution">
    <text evidence="3">The sequence shown here is derived from an EMBL/GenBank/DDBJ whole genome shotgun (WGS) entry which is preliminary data.</text>
</comment>
<evidence type="ECO:0000313" key="3">
    <source>
        <dbReference type="EMBL" id="KAK8035484.1"/>
    </source>
</evidence>
<keyword evidence="4" id="KW-1185">Reference proteome</keyword>
<evidence type="ECO:0000256" key="2">
    <source>
        <dbReference type="SAM" id="Phobius"/>
    </source>
</evidence>
<feature type="region of interest" description="Disordered" evidence="1">
    <location>
        <begin position="131"/>
        <end position="168"/>
    </location>
</feature>
<sequence>MPAEDTQGAEGELEGGCHWGCLGAIAVLPLFILFFWAGVTLVCLVIAISIVWTAIWLATKLVAVVLLLPACILEVCCSLSCASRALHWVIGIRWDWWEPLFKADPAPIAPHLAAAAAASARSSLSSRNSQAAAPANATAPQGTTSPVDRDLELGLPEEPSPPPSYATLDEMDITDSIHSEEAVPPYEFVCPSEPAPEYEEIESGRYVWG</sequence>
<keyword evidence="2" id="KW-1133">Transmembrane helix</keyword>
<name>A0ABR1SME6_9PEZI</name>
<evidence type="ECO:0000256" key="1">
    <source>
        <dbReference type="SAM" id="MobiDB-lite"/>
    </source>
</evidence>
<evidence type="ECO:0000313" key="4">
    <source>
        <dbReference type="Proteomes" id="UP001444661"/>
    </source>
</evidence>
<reference evidence="3 4" key="1">
    <citation type="submission" date="2023-01" db="EMBL/GenBank/DDBJ databases">
        <title>Analysis of 21 Apiospora genomes using comparative genomics revels a genus with tremendous synthesis potential of carbohydrate active enzymes and secondary metabolites.</title>
        <authorList>
            <person name="Sorensen T."/>
        </authorList>
    </citation>
    <scope>NUCLEOTIDE SEQUENCE [LARGE SCALE GENOMIC DNA]</scope>
    <source>
        <strain evidence="3 4">CBS 33761</strain>
    </source>
</reference>
<gene>
    <name evidence="3" type="ORF">PG993_010479</name>
</gene>
<organism evidence="3 4">
    <name type="scientific">Apiospora rasikravindrae</name>
    <dbReference type="NCBI Taxonomy" id="990691"/>
    <lineage>
        <taxon>Eukaryota</taxon>
        <taxon>Fungi</taxon>
        <taxon>Dikarya</taxon>
        <taxon>Ascomycota</taxon>
        <taxon>Pezizomycotina</taxon>
        <taxon>Sordariomycetes</taxon>
        <taxon>Xylariomycetidae</taxon>
        <taxon>Amphisphaeriales</taxon>
        <taxon>Apiosporaceae</taxon>
        <taxon>Apiospora</taxon>
    </lineage>
</organism>
<keyword evidence="2" id="KW-0472">Membrane</keyword>
<accession>A0ABR1SME6</accession>
<dbReference type="Proteomes" id="UP001444661">
    <property type="component" value="Unassembled WGS sequence"/>
</dbReference>
<feature type="compositionally biased region" description="Low complexity" evidence="1">
    <location>
        <begin position="131"/>
        <end position="140"/>
    </location>
</feature>
<proteinExistence type="predicted"/>
<keyword evidence="2" id="KW-0812">Transmembrane</keyword>